<dbReference type="AlphaFoldDB" id="A0A6J5DNA9"/>
<dbReference type="Gene3D" id="3.40.50.1820">
    <property type="entry name" value="alpha/beta hydrolase"/>
    <property type="match status" value="1"/>
</dbReference>
<proteinExistence type="predicted"/>
<dbReference type="InterPro" id="IPR029058">
    <property type="entry name" value="AB_hydrolase_fold"/>
</dbReference>
<dbReference type="EMBL" id="CADIKF010000014">
    <property type="protein sequence ID" value="CAB3755699.1"/>
    <property type="molecule type" value="Genomic_DNA"/>
</dbReference>
<evidence type="ECO:0000313" key="1">
    <source>
        <dbReference type="EMBL" id="CAB3755699.1"/>
    </source>
</evidence>
<reference evidence="1 2" key="1">
    <citation type="submission" date="2020-04" db="EMBL/GenBank/DDBJ databases">
        <authorList>
            <person name="De Canck E."/>
        </authorList>
    </citation>
    <scope>NUCLEOTIDE SEQUENCE [LARGE SCALE GENOMIC DNA]</scope>
    <source>
        <strain evidence="1 2">LMG 29739</strain>
    </source>
</reference>
<name>A0A6J5DNA9_9BURK</name>
<organism evidence="1 2">
    <name type="scientific">Paraburkholderia solisilvae</name>
    <dbReference type="NCBI Taxonomy" id="624376"/>
    <lineage>
        <taxon>Bacteria</taxon>
        <taxon>Pseudomonadati</taxon>
        <taxon>Pseudomonadota</taxon>
        <taxon>Betaproteobacteria</taxon>
        <taxon>Burkholderiales</taxon>
        <taxon>Burkholderiaceae</taxon>
        <taxon>Paraburkholderia</taxon>
    </lineage>
</organism>
<accession>A0A6J5DNA9</accession>
<sequence>MSSYKNNRIVTTDPARRDAARLRGVPPLFVWGDYLDQQAFWVHSLPQSRRWCEALAAAGSDAEWIDLPARGIKGNSRAPMADDNSDDIAVLVLDWLRVRNLVG</sequence>
<evidence type="ECO:0000313" key="2">
    <source>
        <dbReference type="Proteomes" id="UP000494329"/>
    </source>
</evidence>
<protein>
    <submittedName>
        <fullName evidence="1">Uncharacterized protein</fullName>
    </submittedName>
</protein>
<dbReference type="SUPFAM" id="SSF53474">
    <property type="entry name" value="alpha/beta-Hydrolases"/>
    <property type="match status" value="1"/>
</dbReference>
<dbReference type="RefSeq" id="WP_175110977.1">
    <property type="nucleotide sequence ID" value="NZ_CADIKF010000014.1"/>
</dbReference>
<gene>
    <name evidence="1" type="ORF">LMG29739_02254</name>
</gene>
<keyword evidence="2" id="KW-1185">Reference proteome</keyword>
<dbReference type="Proteomes" id="UP000494329">
    <property type="component" value="Unassembled WGS sequence"/>
</dbReference>